<feature type="region of interest" description="Disordered" evidence="2">
    <location>
        <begin position="93"/>
        <end position="112"/>
    </location>
</feature>
<accession>A0A2A7N942</accession>
<dbReference type="EMBL" id="PDCP01000009">
    <property type="protein sequence ID" value="PEG40632.1"/>
    <property type="molecule type" value="Genomic_DNA"/>
</dbReference>
<dbReference type="PANTHER" id="PTHR42928:SF3">
    <property type="entry name" value="UPF0065 PROTEIN YFLP"/>
    <property type="match status" value="1"/>
</dbReference>
<dbReference type="Gene3D" id="3.40.190.150">
    <property type="entry name" value="Bordetella uptake gene, domain 1"/>
    <property type="match status" value="1"/>
</dbReference>
<reference evidence="4 5" key="1">
    <citation type="submission" date="2017-10" db="EMBL/GenBank/DDBJ databases">
        <title>The new phylogeny of genus Mycobacterium.</title>
        <authorList>
            <person name="Tortoli E."/>
            <person name="Trovato A."/>
            <person name="Cirillo D.M."/>
        </authorList>
    </citation>
    <scope>NUCLEOTIDE SEQUENCE [LARGE SCALE GENOMIC DNA]</scope>
    <source>
        <strain evidence="4 5">CCUG37673</strain>
    </source>
</reference>
<dbReference type="PANTHER" id="PTHR42928">
    <property type="entry name" value="TRICARBOXYLATE-BINDING PROTEIN"/>
    <property type="match status" value="1"/>
</dbReference>
<evidence type="ECO:0000256" key="2">
    <source>
        <dbReference type="SAM" id="MobiDB-lite"/>
    </source>
</evidence>
<comment type="similarity">
    <text evidence="1">Belongs to the UPF0065 (bug) family.</text>
</comment>
<dbReference type="InterPro" id="IPR042100">
    <property type="entry name" value="Bug_dom1"/>
</dbReference>
<reference evidence="3 6" key="2">
    <citation type="journal article" date="2019" name="Emerg. Microbes Infect.">
        <title>Comprehensive subspecies identification of 175 nontuberculous mycobacteria species based on 7547 genomic profiles.</title>
        <authorList>
            <person name="Matsumoto Y."/>
            <person name="Kinjo T."/>
            <person name="Motooka D."/>
            <person name="Nabeya D."/>
            <person name="Jung N."/>
            <person name="Uechi K."/>
            <person name="Horii T."/>
            <person name="Iida T."/>
            <person name="Fujita J."/>
            <person name="Nakamura S."/>
        </authorList>
    </citation>
    <scope>NUCLEOTIDE SEQUENCE [LARGE SCALE GENOMIC DNA]</scope>
    <source>
        <strain evidence="3 6">JCM 6377</strain>
    </source>
</reference>
<evidence type="ECO:0000313" key="6">
    <source>
        <dbReference type="Proteomes" id="UP000465302"/>
    </source>
</evidence>
<evidence type="ECO:0000313" key="3">
    <source>
        <dbReference type="EMBL" id="GFG50374.1"/>
    </source>
</evidence>
<dbReference type="AlphaFoldDB" id="A0A2A7N942"/>
<dbReference type="PIRSF" id="PIRSF017082">
    <property type="entry name" value="YflP"/>
    <property type="match status" value="1"/>
</dbReference>
<comment type="caution">
    <text evidence="4">The sequence shown here is derived from an EMBL/GenBank/DDBJ whole genome shotgun (WGS) entry which is preliminary data.</text>
</comment>
<dbReference type="Proteomes" id="UP000220914">
    <property type="component" value="Unassembled WGS sequence"/>
</dbReference>
<sequence length="352" mass="37361">MKSPTTPKSGWTQASALHRSTTKVLGAVIGILALFVTSACHLRSDNNAESGGNFPDRPLTIIAAGDPGGGLDQAARQLEAALKAAGVDQRLTVENNAGGGGNPARADLLGRPNDGTTVVAESNRIFLNPILGTTDMTVDKFTAIAQLTNDYLIWAVRADSPYQSAKQILDKVVQNPSSVSFGVGTVPSDDQINILKAAKASGVQDLTKLNIVAFQSGGDLNTELLGQHVEVVSTGLSEAAALAESGKIRLLAISAPDPQPGVAQGVPTWNELGLDFTVNHWRGIFGPANMPEEALTWWEDTIKKATETDEWKKQMENANLTSDYLPSAEFTKEVNQQSEEYQAILKEVGLAS</sequence>
<evidence type="ECO:0000256" key="1">
    <source>
        <dbReference type="ARBA" id="ARBA00006987"/>
    </source>
</evidence>
<dbReference type="OrthoDB" id="9780943at2"/>
<dbReference type="Proteomes" id="UP000465302">
    <property type="component" value="Unassembled WGS sequence"/>
</dbReference>
<gene>
    <name evidence="4" type="ORF">CQY20_06780</name>
    <name evidence="3" type="ORF">MAGR_18150</name>
</gene>
<name>A0A2A7N942_MYCAG</name>
<dbReference type="SUPFAM" id="SSF53850">
    <property type="entry name" value="Periplasmic binding protein-like II"/>
    <property type="match status" value="1"/>
</dbReference>
<dbReference type="InterPro" id="IPR005064">
    <property type="entry name" value="BUG"/>
</dbReference>
<evidence type="ECO:0000313" key="5">
    <source>
        <dbReference type="Proteomes" id="UP000220914"/>
    </source>
</evidence>
<dbReference type="RefSeq" id="WP_097939288.1">
    <property type="nucleotide sequence ID" value="NZ_BLKS01000001.1"/>
</dbReference>
<proteinExistence type="inferred from homology"/>
<evidence type="ECO:0000313" key="4">
    <source>
        <dbReference type="EMBL" id="PEG40632.1"/>
    </source>
</evidence>
<reference evidence="3" key="3">
    <citation type="submission" date="2020-02" db="EMBL/GenBank/DDBJ databases">
        <authorList>
            <person name="Matsumoto Y."/>
            <person name="Motooka D."/>
            <person name="Nakamura S."/>
        </authorList>
    </citation>
    <scope>NUCLEOTIDE SEQUENCE</scope>
    <source>
        <strain evidence="3">JCM 6377</strain>
    </source>
</reference>
<dbReference type="CDD" id="cd07012">
    <property type="entry name" value="PBP2_Bug_TTT"/>
    <property type="match status" value="1"/>
</dbReference>
<organism evidence="4 5">
    <name type="scientific">Mycolicibacterium agri</name>
    <name type="common">Mycobacterium agri</name>
    <dbReference type="NCBI Taxonomy" id="36811"/>
    <lineage>
        <taxon>Bacteria</taxon>
        <taxon>Bacillati</taxon>
        <taxon>Actinomycetota</taxon>
        <taxon>Actinomycetes</taxon>
        <taxon>Mycobacteriales</taxon>
        <taxon>Mycobacteriaceae</taxon>
        <taxon>Mycolicibacterium</taxon>
    </lineage>
</organism>
<keyword evidence="5" id="KW-1185">Reference proteome</keyword>
<dbReference type="Pfam" id="PF03401">
    <property type="entry name" value="TctC"/>
    <property type="match status" value="1"/>
</dbReference>
<protein>
    <submittedName>
        <fullName evidence="3">Tricarboxylic transport TctC</fullName>
    </submittedName>
</protein>
<dbReference type="Gene3D" id="3.40.190.10">
    <property type="entry name" value="Periplasmic binding protein-like II"/>
    <property type="match status" value="1"/>
</dbReference>
<dbReference type="EMBL" id="BLKS01000001">
    <property type="protein sequence ID" value="GFG50374.1"/>
    <property type="molecule type" value="Genomic_DNA"/>
</dbReference>